<organism evidence="3 4">
    <name type="scientific">Brachybacterium aquaticum</name>
    <dbReference type="NCBI Taxonomy" id="1432564"/>
    <lineage>
        <taxon>Bacteria</taxon>
        <taxon>Bacillati</taxon>
        <taxon>Actinomycetota</taxon>
        <taxon>Actinomycetes</taxon>
        <taxon>Micrococcales</taxon>
        <taxon>Dermabacteraceae</taxon>
        <taxon>Brachybacterium</taxon>
    </lineage>
</organism>
<accession>A0A841AGZ5</accession>
<name>A0A841AGZ5_9MICO</name>
<proteinExistence type="predicted"/>
<sequence length="142" mass="14931">MLQSRLRAGVAGLLLAPMLLLSACTEGSYNRCSGAHHEMSCAAGFSKSTSQWSEKLTGDHWHTQIVVSGTFTVEAGSGTLTLSGADGEVEYPLSPEAPVAISDLALDLNEPFGNDSPTRTPLSRSPRGPRAPSRGSRRSTST</sequence>
<dbReference type="Proteomes" id="UP000588158">
    <property type="component" value="Unassembled WGS sequence"/>
</dbReference>
<dbReference type="EMBL" id="JACHLZ010000001">
    <property type="protein sequence ID" value="MBB5832560.1"/>
    <property type="molecule type" value="Genomic_DNA"/>
</dbReference>
<evidence type="ECO:0000256" key="1">
    <source>
        <dbReference type="SAM" id="MobiDB-lite"/>
    </source>
</evidence>
<comment type="caution">
    <text evidence="3">The sequence shown here is derived from an EMBL/GenBank/DDBJ whole genome shotgun (WGS) entry which is preliminary data.</text>
</comment>
<gene>
    <name evidence="3" type="ORF">HNR70_002373</name>
</gene>
<keyword evidence="4" id="KW-1185">Reference proteome</keyword>
<protein>
    <submittedName>
        <fullName evidence="3">Uncharacterized protein</fullName>
    </submittedName>
</protein>
<evidence type="ECO:0000313" key="4">
    <source>
        <dbReference type="Proteomes" id="UP000588158"/>
    </source>
</evidence>
<reference evidence="3 4" key="1">
    <citation type="submission" date="2020-08" db="EMBL/GenBank/DDBJ databases">
        <title>Sequencing the genomes of 1000 actinobacteria strains.</title>
        <authorList>
            <person name="Klenk H.-P."/>
        </authorList>
    </citation>
    <scope>NUCLEOTIDE SEQUENCE [LARGE SCALE GENOMIC DNA]</scope>
    <source>
        <strain evidence="3 4">DSM 28796</strain>
    </source>
</reference>
<feature type="compositionally biased region" description="Low complexity" evidence="1">
    <location>
        <begin position="123"/>
        <end position="142"/>
    </location>
</feature>
<feature type="signal peptide" evidence="2">
    <location>
        <begin position="1"/>
        <end position="23"/>
    </location>
</feature>
<dbReference type="PROSITE" id="PS51257">
    <property type="entry name" value="PROKAR_LIPOPROTEIN"/>
    <property type="match status" value="1"/>
</dbReference>
<dbReference type="RefSeq" id="WP_246375215.1">
    <property type="nucleotide sequence ID" value="NZ_JACHLZ010000001.1"/>
</dbReference>
<evidence type="ECO:0000256" key="2">
    <source>
        <dbReference type="SAM" id="SignalP"/>
    </source>
</evidence>
<evidence type="ECO:0000313" key="3">
    <source>
        <dbReference type="EMBL" id="MBB5832560.1"/>
    </source>
</evidence>
<keyword evidence="2" id="KW-0732">Signal</keyword>
<feature type="chain" id="PRO_5032289731" evidence="2">
    <location>
        <begin position="24"/>
        <end position="142"/>
    </location>
</feature>
<dbReference type="AlphaFoldDB" id="A0A841AGZ5"/>
<feature type="region of interest" description="Disordered" evidence="1">
    <location>
        <begin position="108"/>
        <end position="142"/>
    </location>
</feature>